<dbReference type="STRING" id="1054147.F4PTM9"/>
<evidence type="ECO:0000313" key="3">
    <source>
        <dbReference type="Proteomes" id="UP000007797"/>
    </source>
</evidence>
<dbReference type="Pfam" id="PF01575">
    <property type="entry name" value="MaoC_dehydratas"/>
    <property type="match status" value="1"/>
</dbReference>
<dbReference type="Proteomes" id="UP000007797">
    <property type="component" value="Unassembled WGS sequence"/>
</dbReference>
<feature type="domain" description="MaoC-like" evidence="1">
    <location>
        <begin position="59"/>
        <end position="168"/>
    </location>
</feature>
<dbReference type="GeneID" id="14872559"/>
<reference evidence="3" key="1">
    <citation type="journal article" date="2011" name="Genome Res.">
        <title>Phylogeny-wide analysis of social amoeba genomes highlights ancient origins for complex intercellular communication.</title>
        <authorList>
            <person name="Heidel A.J."/>
            <person name="Lawal H.M."/>
            <person name="Felder M."/>
            <person name="Schilde C."/>
            <person name="Helps N.R."/>
            <person name="Tunggal B."/>
            <person name="Rivero F."/>
            <person name="John U."/>
            <person name="Schleicher M."/>
            <person name="Eichinger L."/>
            <person name="Platzer M."/>
            <person name="Noegel A.A."/>
            <person name="Schaap P."/>
            <person name="Gloeckner G."/>
        </authorList>
    </citation>
    <scope>NUCLEOTIDE SEQUENCE [LARGE SCALE GENOMIC DNA]</scope>
    <source>
        <strain evidence="3">SH3</strain>
    </source>
</reference>
<dbReference type="PANTHER" id="PTHR42993:SF1">
    <property type="entry name" value="MAOC-LIKE DEHYDRATASE DOMAIN-CONTAINING PROTEIN"/>
    <property type="match status" value="1"/>
</dbReference>
<gene>
    <name evidence="2" type="ORF">DFA_01585</name>
</gene>
<accession>F4PTM9</accession>
<dbReference type="EMBL" id="GL883010">
    <property type="protein sequence ID" value="EGG21699.1"/>
    <property type="molecule type" value="Genomic_DNA"/>
</dbReference>
<dbReference type="OrthoDB" id="14712at2759"/>
<dbReference type="CDD" id="cd03450">
    <property type="entry name" value="NodN"/>
    <property type="match status" value="1"/>
</dbReference>
<keyword evidence="3" id="KW-1185">Reference proteome</keyword>
<dbReference type="Gene3D" id="3.10.129.10">
    <property type="entry name" value="Hotdog Thioesterase"/>
    <property type="match status" value="1"/>
</dbReference>
<dbReference type="KEGG" id="dfa:DFA_01585"/>
<dbReference type="PANTHER" id="PTHR42993">
    <property type="entry name" value="MAOC-LIKE DEHYDRATASE DOMAIN-CONTAINING PROTEIN"/>
    <property type="match status" value="1"/>
</dbReference>
<name>F4PTM9_CACFS</name>
<dbReference type="InterPro" id="IPR002539">
    <property type="entry name" value="MaoC-like_dom"/>
</dbReference>
<evidence type="ECO:0000313" key="2">
    <source>
        <dbReference type="EMBL" id="EGG21699.1"/>
    </source>
</evidence>
<protein>
    <submittedName>
        <fullName evidence="2">MaoC-like dehydratase domain-containing protein</fullName>
    </submittedName>
</protein>
<proteinExistence type="predicted"/>
<dbReference type="RefSeq" id="XP_004359549.1">
    <property type="nucleotide sequence ID" value="XM_004359492.1"/>
</dbReference>
<organism evidence="2 3">
    <name type="scientific">Cavenderia fasciculata</name>
    <name type="common">Slime mold</name>
    <name type="synonym">Dictyostelium fasciculatum</name>
    <dbReference type="NCBI Taxonomy" id="261658"/>
    <lineage>
        <taxon>Eukaryota</taxon>
        <taxon>Amoebozoa</taxon>
        <taxon>Evosea</taxon>
        <taxon>Eumycetozoa</taxon>
        <taxon>Dictyostelia</taxon>
        <taxon>Acytosteliales</taxon>
        <taxon>Cavenderiaceae</taxon>
        <taxon>Cavenderia</taxon>
    </lineage>
</organism>
<sequence>MDQQQLRRIQAISSHLTANSELEACPTSATSLPELAIRAQTQRNALNTKTLKGLEELKTLIGKDIGISDYLKITQDRVNDFAAATGDFQWIHVDPERAKEESPFGGPIAHGFLTLSLAPMFAEEIMPNVEGVKYGVNMGFNKVRFLSPVPIGAKVRCKFTLQDLQEVTGGAQAVIKLTFEVEDSQKPAAICEWLIRYYSATSYKYNQYSTTSQRWLLCAELSGNY</sequence>
<dbReference type="InterPro" id="IPR029069">
    <property type="entry name" value="HotDog_dom_sf"/>
</dbReference>
<dbReference type="OMA" id="DWLEIDQ"/>
<dbReference type="AlphaFoldDB" id="F4PTM9"/>
<evidence type="ECO:0000259" key="1">
    <source>
        <dbReference type="Pfam" id="PF01575"/>
    </source>
</evidence>
<dbReference type="InterPro" id="IPR039375">
    <property type="entry name" value="NodN-like"/>
</dbReference>
<dbReference type="SUPFAM" id="SSF54637">
    <property type="entry name" value="Thioesterase/thiol ester dehydrase-isomerase"/>
    <property type="match status" value="1"/>
</dbReference>